<dbReference type="RefSeq" id="WP_159435491.1">
    <property type="nucleotide sequence ID" value="NZ_FOWR01000001.1"/>
</dbReference>
<gene>
    <name evidence="1" type="ORF">SAMN03084138_00187</name>
</gene>
<evidence type="ECO:0000313" key="1">
    <source>
        <dbReference type="EMBL" id="SFO71974.1"/>
    </source>
</evidence>
<sequence>MAVTLHKSKRWLDETTPSFLIKIFEEDEQRLNKFNDEISSKARAIYRAAHRSGGKA</sequence>
<organism evidence="1 2">
    <name type="scientific">Enterovibrio norvegicus DSM 15893</name>
    <dbReference type="NCBI Taxonomy" id="1121869"/>
    <lineage>
        <taxon>Bacteria</taxon>
        <taxon>Pseudomonadati</taxon>
        <taxon>Pseudomonadota</taxon>
        <taxon>Gammaproteobacteria</taxon>
        <taxon>Vibrionales</taxon>
        <taxon>Vibrionaceae</taxon>
        <taxon>Enterovibrio</taxon>
    </lineage>
</organism>
<reference evidence="1 2" key="1">
    <citation type="submission" date="2016-10" db="EMBL/GenBank/DDBJ databases">
        <authorList>
            <person name="de Groot N.N."/>
        </authorList>
    </citation>
    <scope>NUCLEOTIDE SEQUENCE [LARGE SCALE GENOMIC DNA]</scope>
    <source>
        <strain evidence="1 2">DSM 15893</strain>
    </source>
</reference>
<accession>A0A1I5JGM7</accession>
<dbReference type="GeneID" id="43574815"/>
<dbReference type="AlphaFoldDB" id="A0A1I5JGM7"/>
<dbReference type="Proteomes" id="UP000182692">
    <property type="component" value="Unassembled WGS sequence"/>
</dbReference>
<name>A0A1I5JGM7_9GAMM</name>
<evidence type="ECO:0000313" key="2">
    <source>
        <dbReference type="Proteomes" id="UP000182692"/>
    </source>
</evidence>
<protein>
    <submittedName>
        <fullName evidence="1">Uncharacterized protein</fullName>
    </submittedName>
</protein>
<dbReference type="EMBL" id="FOWR01000001">
    <property type="protein sequence ID" value="SFO71974.1"/>
    <property type="molecule type" value="Genomic_DNA"/>
</dbReference>
<proteinExistence type="predicted"/>